<feature type="domain" description="BPL/LPL catalytic" evidence="1">
    <location>
        <begin position="32"/>
        <end position="236"/>
    </location>
</feature>
<reference evidence="2 3" key="1">
    <citation type="submission" date="2022-10" db="EMBL/GenBank/DDBJ databases">
        <title>Marinomonas transparenta sp. nov. and Marinomonas sargassi sp. nov., isolated from marine alga (Sargassum natans (L.) Gaillon).</title>
        <authorList>
            <person name="Wang Y."/>
        </authorList>
    </citation>
    <scope>NUCLEOTIDE SEQUENCE [LARGE SCALE GENOMIC DNA]</scope>
    <source>
        <strain evidence="2 3">C2222</strain>
    </source>
</reference>
<evidence type="ECO:0000313" key="2">
    <source>
        <dbReference type="EMBL" id="MCV2403406.1"/>
    </source>
</evidence>
<dbReference type="InterPro" id="IPR050664">
    <property type="entry name" value="Octanoyltrans_LipM/LipL"/>
</dbReference>
<dbReference type="InterPro" id="IPR004143">
    <property type="entry name" value="BPL_LPL_catalytic"/>
</dbReference>
<gene>
    <name evidence="2" type="ORF">OFY17_11005</name>
</gene>
<keyword evidence="2" id="KW-0436">Ligase</keyword>
<dbReference type="PANTHER" id="PTHR43679">
    <property type="entry name" value="OCTANOYLTRANSFERASE LIPM-RELATED"/>
    <property type="match status" value="1"/>
</dbReference>
<protein>
    <submittedName>
        <fullName evidence="2">Lipoate--protein ligase</fullName>
    </submittedName>
</protein>
<accession>A0ABT2YU48</accession>
<name>A0ABT2YU48_9GAMM</name>
<proteinExistence type="predicted"/>
<evidence type="ECO:0000259" key="1">
    <source>
        <dbReference type="PROSITE" id="PS51733"/>
    </source>
</evidence>
<dbReference type="InterPro" id="IPR045864">
    <property type="entry name" value="aa-tRNA-synth_II/BPL/LPL"/>
</dbReference>
<dbReference type="EMBL" id="JAOVZB010000005">
    <property type="protein sequence ID" value="MCV2403406.1"/>
    <property type="molecule type" value="Genomic_DNA"/>
</dbReference>
<dbReference type="SUPFAM" id="SSF55681">
    <property type="entry name" value="Class II aaRS and biotin synthetases"/>
    <property type="match status" value="1"/>
</dbReference>
<keyword evidence="3" id="KW-1185">Reference proteome</keyword>
<dbReference type="Proteomes" id="UP001209713">
    <property type="component" value="Unassembled WGS sequence"/>
</dbReference>
<sequence>MTNKYKIVRLTETTVSNAFDKEAELLKQVQEGKLQQALLLWQPSDKTVVLPASKKWLANPELVSQLEQDNWLILPRRTGGAPVPQTSGVINLSHIYRAQSDSKDLIKQGYKSLCDVLKHFFSGFDLEAKTHATPHSYCDGDYNVNLDGKKIIGTAQRILTTKTQEKIVLVQACILINVNIEELVHPVNLCYQLNQHEERIKPEVHTCLQQHCSVLPTTSELYDRLVQSFINYQRQT</sequence>
<comment type="caution">
    <text evidence="2">The sequence shown here is derived from an EMBL/GenBank/DDBJ whole genome shotgun (WGS) entry which is preliminary data.</text>
</comment>
<dbReference type="Gene3D" id="3.30.930.10">
    <property type="entry name" value="Bira Bifunctional Protein, Domain 2"/>
    <property type="match status" value="1"/>
</dbReference>
<dbReference type="Pfam" id="PF21948">
    <property type="entry name" value="LplA-B_cat"/>
    <property type="match status" value="1"/>
</dbReference>
<dbReference type="GO" id="GO:0016874">
    <property type="term" value="F:ligase activity"/>
    <property type="evidence" value="ECO:0007669"/>
    <property type="project" value="UniProtKB-KW"/>
</dbReference>
<dbReference type="PANTHER" id="PTHR43679:SF2">
    <property type="entry name" value="OCTANOYL-[GCVH]:PROTEIN N-OCTANOYLTRANSFERASE"/>
    <property type="match status" value="1"/>
</dbReference>
<evidence type="ECO:0000313" key="3">
    <source>
        <dbReference type="Proteomes" id="UP001209713"/>
    </source>
</evidence>
<dbReference type="PROSITE" id="PS51733">
    <property type="entry name" value="BPL_LPL_CATALYTIC"/>
    <property type="match status" value="1"/>
</dbReference>
<organism evidence="2 3">
    <name type="scientific">Marinomonas sargassi</name>
    <dbReference type="NCBI Taxonomy" id="2984494"/>
    <lineage>
        <taxon>Bacteria</taxon>
        <taxon>Pseudomonadati</taxon>
        <taxon>Pseudomonadota</taxon>
        <taxon>Gammaproteobacteria</taxon>
        <taxon>Oceanospirillales</taxon>
        <taxon>Oceanospirillaceae</taxon>
        <taxon>Marinomonas</taxon>
    </lineage>
</organism>
<dbReference type="RefSeq" id="WP_263530787.1">
    <property type="nucleotide sequence ID" value="NZ_JAOVZB010000005.1"/>
</dbReference>